<dbReference type="Proteomes" id="UP001500449">
    <property type="component" value="Unassembled WGS sequence"/>
</dbReference>
<evidence type="ECO:0000256" key="1">
    <source>
        <dbReference type="ARBA" id="ARBA00001964"/>
    </source>
</evidence>
<dbReference type="Gene3D" id="3.40.50.970">
    <property type="match status" value="1"/>
</dbReference>
<protein>
    <submittedName>
        <fullName evidence="5">Pyruvate dehydrogenase (Acetyl-transferring) E1 component subunit alpha</fullName>
    </submittedName>
</protein>
<reference evidence="5 6" key="1">
    <citation type="journal article" date="2019" name="Int. J. Syst. Evol. Microbiol.">
        <title>The Global Catalogue of Microorganisms (GCM) 10K type strain sequencing project: providing services to taxonomists for standard genome sequencing and annotation.</title>
        <authorList>
            <consortium name="The Broad Institute Genomics Platform"/>
            <consortium name="The Broad Institute Genome Sequencing Center for Infectious Disease"/>
            <person name="Wu L."/>
            <person name="Ma J."/>
        </authorList>
    </citation>
    <scope>NUCLEOTIDE SEQUENCE [LARGE SCALE GENOMIC DNA]</scope>
    <source>
        <strain evidence="5 6">JCM 16009</strain>
    </source>
</reference>
<dbReference type="InterPro" id="IPR029061">
    <property type="entry name" value="THDP-binding"/>
</dbReference>
<feature type="domain" description="Dehydrogenase E1 component" evidence="4">
    <location>
        <begin position="9"/>
        <end position="296"/>
    </location>
</feature>
<dbReference type="InterPro" id="IPR050642">
    <property type="entry name" value="PDH_E1_Alpha_Subunit"/>
</dbReference>
<evidence type="ECO:0000256" key="2">
    <source>
        <dbReference type="ARBA" id="ARBA00023002"/>
    </source>
</evidence>
<dbReference type="Pfam" id="PF00676">
    <property type="entry name" value="E1_dh"/>
    <property type="match status" value="1"/>
</dbReference>
<dbReference type="RefSeq" id="WP_344417401.1">
    <property type="nucleotide sequence ID" value="NZ_BAAAQK010000009.1"/>
</dbReference>
<keyword evidence="2" id="KW-0560">Oxidoreductase</keyword>
<evidence type="ECO:0000313" key="6">
    <source>
        <dbReference type="Proteomes" id="UP001500449"/>
    </source>
</evidence>
<evidence type="ECO:0000313" key="5">
    <source>
        <dbReference type="EMBL" id="GAA1850246.1"/>
    </source>
</evidence>
<comment type="cofactor">
    <cofactor evidence="1">
        <name>thiamine diphosphate</name>
        <dbReference type="ChEBI" id="CHEBI:58937"/>
    </cofactor>
</comment>
<keyword evidence="6" id="KW-1185">Reference proteome</keyword>
<dbReference type="EMBL" id="BAAAQK010000009">
    <property type="protein sequence ID" value="GAA1850246.1"/>
    <property type="molecule type" value="Genomic_DNA"/>
</dbReference>
<accession>A0ABN2N3I6</accession>
<keyword evidence="5" id="KW-0670">Pyruvate</keyword>
<organism evidence="5 6">
    <name type="scientific">Pseudonocardia ailaonensis</name>
    <dbReference type="NCBI Taxonomy" id="367279"/>
    <lineage>
        <taxon>Bacteria</taxon>
        <taxon>Bacillati</taxon>
        <taxon>Actinomycetota</taxon>
        <taxon>Actinomycetes</taxon>
        <taxon>Pseudonocardiales</taxon>
        <taxon>Pseudonocardiaceae</taxon>
        <taxon>Pseudonocardia</taxon>
    </lineage>
</organism>
<evidence type="ECO:0000259" key="4">
    <source>
        <dbReference type="Pfam" id="PF00676"/>
    </source>
</evidence>
<dbReference type="PANTHER" id="PTHR11516:SF60">
    <property type="entry name" value="PYRUVATE DEHYDROGENASE E1 COMPONENT SUBUNIT ALPHA"/>
    <property type="match status" value="1"/>
</dbReference>
<dbReference type="CDD" id="cd02000">
    <property type="entry name" value="TPP_E1_PDC_ADC_BCADC"/>
    <property type="match status" value="1"/>
</dbReference>
<dbReference type="InterPro" id="IPR001017">
    <property type="entry name" value="DH_E1"/>
</dbReference>
<evidence type="ECO:0000256" key="3">
    <source>
        <dbReference type="ARBA" id="ARBA00023052"/>
    </source>
</evidence>
<proteinExistence type="predicted"/>
<dbReference type="SUPFAM" id="SSF52518">
    <property type="entry name" value="Thiamin diphosphate-binding fold (THDP-binding)"/>
    <property type="match status" value="1"/>
</dbReference>
<sequence>MSELGLYRTMLVSRALDDECMDMLARGLPVPHFHSGAGQEALSVGGAAGLRDSDVVIYSHRGYAQLLAKGVPLEVIARDMFYKAGGSNAARGGVMHVSAPEIGVPGREGVFGARFGMAAGFGLAQRLRDTDDVTVCFYGEAAGARGPLYEALNMAVLWDLPVVLIAENNGWSVNSRTEWLYPNARMSAVWRGFDIPVTVVDGNDLGEVRAAVGEAVRRARAGEGPSVVEGLTYRLHPHIWWDDAAYVPAEELAEAQERDPLTLTRAALVAAGTAPEQLDALEAEVAEEVRAVLAEVLAGPDAQWDVEPRIVGVAGV</sequence>
<keyword evidence="3" id="KW-0786">Thiamine pyrophosphate</keyword>
<name>A0ABN2N3I6_9PSEU</name>
<gene>
    <name evidence="5" type="primary">pdhA_1</name>
    <name evidence="5" type="ORF">GCM10009836_32560</name>
</gene>
<comment type="caution">
    <text evidence="5">The sequence shown here is derived from an EMBL/GenBank/DDBJ whole genome shotgun (WGS) entry which is preliminary data.</text>
</comment>
<dbReference type="PANTHER" id="PTHR11516">
    <property type="entry name" value="PYRUVATE DEHYDROGENASE E1 COMPONENT, ALPHA SUBUNIT BACTERIAL AND ORGANELLAR"/>
    <property type="match status" value="1"/>
</dbReference>